<evidence type="ECO:0000313" key="2">
    <source>
        <dbReference type="Proteomes" id="UP001295684"/>
    </source>
</evidence>
<sequence>MSTLHYLTQISAKVTDNGCTLTYDKQWSSFKIRRLKAKDLGENTIVINDKKNITVEFEQGFFDSSEVTNTDYVVKITSSCLEAHPVNFI</sequence>
<reference evidence="1" key="1">
    <citation type="submission" date="2023-07" db="EMBL/GenBank/DDBJ databases">
        <authorList>
            <consortium name="AG Swart"/>
            <person name="Singh M."/>
            <person name="Singh A."/>
            <person name="Seah K."/>
            <person name="Emmerich C."/>
        </authorList>
    </citation>
    <scope>NUCLEOTIDE SEQUENCE</scope>
    <source>
        <strain evidence="1">DP1</strain>
    </source>
</reference>
<dbReference type="AlphaFoldDB" id="A0AAD2CZW6"/>
<proteinExistence type="predicted"/>
<organism evidence="1 2">
    <name type="scientific">Euplotes crassus</name>
    <dbReference type="NCBI Taxonomy" id="5936"/>
    <lineage>
        <taxon>Eukaryota</taxon>
        <taxon>Sar</taxon>
        <taxon>Alveolata</taxon>
        <taxon>Ciliophora</taxon>
        <taxon>Intramacronucleata</taxon>
        <taxon>Spirotrichea</taxon>
        <taxon>Hypotrichia</taxon>
        <taxon>Euplotida</taxon>
        <taxon>Euplotidae</taxon>
        <taxon>Moneuplotes</taxon>
    </lineage>
</organism>
<dbReference type="Proteomes" id="UP001295684">
    <property type="component" value="Unassembled WGS sequence"/>
</dbReference>
<gene>
    <name evidence="1" type="ORF">ECRASSUSDP1_LOCUS16427</name>
</gene>
<accession>A0AAD2CZW6</accession>
<evidence type="ECO:0000313" key="1">
    <source>
        <dbReference type="EMBL" id="CAI2375067.1"/>
    </source>
</evidence>
<protein>
    <submittedName>
        <fullName evidence="1">Uncharacterized protein</fullName>
    </submittedName>
</protein>
<keyword evidence="2" id="KW-1185">Reference proteome</keyword>
<dbReference type="EMBL" id="CAMPGE010016515">
    <property type="protein sequence ID" value="CAI2375067.1"/>
    <property type="molecule type" value="Genomic_DNA"/>
</dbReference>
<comment type="caution">
    <text evidence="1">The sequence shown here is derived from an EMBL/GenBank/DDBJ whole genome shotgun (WGS) entry which is preliminary data.</text>
</comment>
<name>A0AAD2CZW6_EUPCR</name>